<evidence type="ECO:0000256" key="1">
    <source>
        <dbReference type="SAM" id="MobiDB-lite"/>
    </source>
</evidence>
<dbReference type="InParanoid" id="A0A369JTS4"/>
<comment type="caution">
    <text evidence="3">The sequence shown here is derived from an EMBL/GenBank/DDBJ whole genome shotgun (WGS) entry which is preliminary data.</text>
</comment>
<dbReference type="OrthoDB" id="417252at2759"/>
<reference evidence="3" key="1">
    <citation type="submission" date="2018-04" db="EMBL/GenBank/DDBJ databases">
        <title>Whole genome sequencing of Hypsizygus marmoreus.</title>
        <authorList>
            <person name="Choi I.-G."/>
            <person name="Min B."/>
            <person name="Kim J.-G."/>
            <person name="Kim S."/>
            <person name="Oh Y.-L."/>
            <person name="Kong W.-S."/>
            <person name="Park H."/>
            <person name="Jeong J."/>
            <person name="Song E.-S."/>
        </authorList>
    </citation>
    <scope>NUCLEOTIDE SEQUENCE [LARGE SCALE GENOMIC DNA]</scope>
    <source>
        <strain evidence="3">51987-8</strain>
    </source>
</reference>
<evidence type="ECO:0000259" key="2">
    <source>
        <dbReference type="Pfam" id="PF09440"/>
    </source>
</evidence>
<dbReference type="Pfam" id="PF09440">
    <property type="entry name" value="eIF3_N"/>
    <property type="match status" value="1"/>
</dbReference>
<sequence length="200" mass="22419">MAEHDLFKNKQLIFDRRLSFPLLIHLAETNLFPVREVQIAQYELAQKANAFDYAIVTYISFRRFTPIMEVPAVLRPLFLPVPLPGSRPSSPNYPSCHPPAVYPSLPTRFCICLFIFFTFQSSRLFLELINILYGLPSTKSRPSINLANSNSPTATKPVSPTTPTTSAFFSPTLSSTPPAHRERLASDILTAELGLDPRLP</sequence>
<dbReference type="AlphaFoldDB" id="A0A369JTS4"/>
<dbReference type="EMBL" id="LUEZ02000048">
    <property type="protein sequence ID" value="RDB23093.1"/>
    <property type="molecule type" value="Genomic_DNA"/>
</dbReference>
<feature type="domain" description="Eukaryotic translation initiation factor 3 subunit E N-terminal" evidence="2">
    <location>
        <begin position="10"/>
        <end position="60"/>
    </location>
</feature>
<name>A0A369JTS4_HYPMA</name>
<protein>
    <recommendedName>
        <fullName evidence="2">Eukaryotic translation initiation factor 3 subunit E N-terminal domain-containing protein</fullName>
    </recommendedName>
</protein>
<dbReference type="InterPro" id="IPR019010">
    <property type="entry name" value="eIF3e_N"/>
</dbReference>
<evidence type="ECO:0000313" key="4">
    <source>
        <dbReference type="Proteomes" id="UP000076154"/>
    </source>
</evidence>
<organism evidence="3 4">
    <name type="scientific">Hypsizygus marmoreus</name>
    <name type="common">White beech mushroom</name>
    <name type="synonym">Agaricus marmoreus</name>
    <dbReference type="NCBI Taxonomy" id="39966"/>
    <lineage>
        <taxon>Eukaryota</taxon>
        <taxon>Fungi</taxon>
        <taxon>Dikarya</taxon>
        <taxon>Basidiomycota</taxon>
        <taxon>Agaricomycotina</taxon>
        <taxon>Agaricomycetes</taxon>
        <taxon>Agaricomycetidae</taxon>
        <taxon>Agaricales</taxon>
        <taxon>Tricholomatineae</taxon>
        <taxon>Lyophyllaceae</taxon>
        <taxon>Hypsizygus</taxon>
    </lineage>
</organism>
<accession>A0A369JTS4</accession>
<gene>
    <name evidence="3" type="ORF">Hypma_009946</name>
</gene>
<keyword evidence="4" id="KW-1185">Reference proteome</keyword>
<dbReference type="STRING" id="39966.A0A369JTS4"/>
<proteinExistence type="predicted"/>
<feature type="compositionally biased region" description="Low complexity" evidence="1">
    <location>
        <begin position="151"/>
        <end position="178"/>
    </location>
</feature>
<dbReference type="Proteomes" id="UP000076154">
    <property type="component" value="Unassembled WGS sequence"/>
</dbReference>
<evidence type="ECO:0000313" key="3">
    <source>
        <dbReference type="EMBL" id="RDB23093.1"/>
    </source>
</evidence>
<feature type="region of interest" description="Disordered" evidence="1">
    <location>
        <begin position="146"/>
        <end position="179"/>
    </location>
</feature>